<evidence type="ECO:0000313" key="1">
    <source>
        <dbReference type="EMBL" id="QSY49509.1"/>
    </source>
</evidence>
<name>A0ABX7RRI1_9ACTN</name>
<gene>
    <name evidence="1" type="ORF">J3S04_32230</name>
</gene>
<dbReference type="Proteomes" id="UP000671836">
    <property type="component" value="Chromosome"/>
</dbReference>
<dbReference type="EMBL" id="CP071595">
    <property type="protein sequence ID" value="QSY49509.1"/>
    <property type="molecule type" value="Genomic_DNA"/>
</dbReference>
<dbReference type="RefSeq" id="WP_207555275.1">
    <property type="nucleotide sequence ID" value="NZ_CP071595.1"/>
</dbReference>
<accession>A0ABX7RRI1</accession>
<proteinExistence type="predicted"/>
<evidence type="ECO:0000313" key="2">
    <source>
        <dbReference type="Proteomes" id="UP000671836"/>
    </source>
</evidence>
<protein>
    <submittedName>
        <fullName evidence="1">Uncharacterized protein</fullName>
    </submittedName>
</protein>
<organism evidence="1 2">
    <name type="scientific">Streptomyces griseocarneus</name>
    <dbReference type="NCBI Taxonomy" id="51201"/>
    <lineage>
        <taxon>Bacteria</taxon>
        <taxon>Bacillati</taxon>
        <taxon>Actinomycetota</taxon>
        <taxon>Actinomycetes</taxon>
        <taxon>Kitasatosporales</taxon>
        <taxon>Streptomycetaceae</taxon>
        <taxon>Streptomyces</taxon>
    </lineage>
</organism>
<keyword evidence="2" id="KW-1185">Reference proteome</keyword>
<reference evidence="1 2" key="1">
    <citation type="submission" date="2021-03" db="EMBL/GenBank/DDBJ databases">
        <title>Streptomyces strains.</title>
        <authorList>
            <person name="Lund M.B."/>
            <person name="Toerring T."/>
        </authorList>
    </citation>
    <scope>NUCLEOTIDE SEQUENCE [LARGE SCALE GENOMIC DNA]</scope>
    <source>
        <strain evidence="1 2">KCC S-1010</strain>
    </source>
</reference>
<sequence>MTEDGLDWDDVSWWALNLLHGIDLPVGESGGYLHDDEQVGEWLAELRKRRTM</sequence>